<keyword evidence="2" id="KW-1185">Reference proteome</keyword>
<evidence type="ECO:0000313" key="3">
    <source>
        <dbReference type="WBParaSite" id="ALUE_0001599401-mRNA-1"/>
    </source>
</evidence>
<evidence type="ECO:0000256" key="1">
    <source>
        <dbReference type="SAM" id="MobiDB-lite"/>
    </source>
</evidence>
<dbReference type="Proteomes" id="UP000036681">
    <property type="component" value="Unplaced"/>
</dbReference>
<feature type="region of interest" description="Disordered" evidence="1">
    <location>
        <begin position="36"/>
        <end position="81"/>
    </location>
</feature>
<accession>A0A0M3IDB1</accession>
<evidence type="ECO:0000313" key="2">
    <source>
        <dbReference type="Proteomes" id="UP000036681"/>
    </source>
</evidence>
<organism evidence="2 3">
    <name type="scientific">Ascaris lumbricoides</name>
    <name type="common">Giant roundworm</name>
    <dbReference type="NCBI Taxonomy" id="6252"/>
    <lineage>
        <taxon>Eukaryota</taxon>
        <taxon>Metazoa</taxon>
        <taxon>Ecdysozoa</taxon>
        <taxon>Nematoda</taxon>
        <taxon>Chromadorea</taxon>
        <taxon>Rhabditida</taxon>
        <taxon>Spirurina</taxon>
        <taxon>Ascaridomorpha</taxon>
        <taxon>Ascaridoidea</taxon>
        <taxon>Ascarididae</taxon>
        <taxon>Ascaris</taxon>
    </lineage>
</organism>
<name>A0A0M3IDB1_ASCLU</name>
<dbReference type="WBParaSite" id="ALUE_0001599401-mRNA-1">
    <property type="protein sequence ID" value="ALUE_0001599401-mRNA-1"/>
    <property type="gene ID" value="ALUE_0001599401"/>
</dbReference>
<dbReference type="AlphaFoldDB" id="A0A0M3IDB1"/>
<feature type="compositionally biased region" description="Polar residues" evidence="1">
    <location>
        <begin position="50"/>
        <end position="74"/>
    </location>
</feature>
<reference evidence="3" key="1">
    <citation type="submission" date="2017-02" db="UniProtKB">
        <authorList>
            <consortium name="WormBaseParasite"/>
        </authorList>
    </citation>
    <scope>IDENTIFICATION</scope>
</reference>
<proteinExistence type="predicted"/>
<protein>
    <submittedName>
        <fullName evidence="3">Uncharacterized protein</fullName>
    </submittedName>
</protein>
<sequence>MTITPTISSEYYVLPEAKIEQNVAARRDVMENGVTENGAKDERQKRAMQKVTTMTSLQAKTGRTTQQGATLSKRGTSEAVL</sequence>